<sequence>MLIAKRDRTRAGYIAGLRMLADLLERLPEVPHSPHHWVSFALAGTETEAFEVIERAAAALTAAGIEIDHQATEHSQCVEFELAGMRYSFSKLRDVEVEAMEARRSYEPNVQVA</sequence>
<accession>A0ABP6D155</accession>
<comment type="caution">
    <text evidence="1">The sequence shown here is derived from an EMBL/GenBank/DDBJ whole genome shotgun (WGS) entry which is preliminary data.</text>
</comment>
<evidence type="ECO:0000313" key="1">
    <source>
        <dbReference type="EMBL" id="GAA2630942.1"/>
    </source>
</evidence>
<dbReference type="RefSeq" id="WP_344547818.1">
    <property type="nucleotide sequence ID" value="NZ_BAAATD010000015.1"/>
</dbReference>
<dbReference type="Proteomes" id="UP001501509">
    <property type="component" value="Unassembled WGS sequence"/>
</dbReference>
<keyword evidence="2" id="KW-1185">Reference proteome</keyword>
<reference evidence="2" key="1">
    <citation type="journal article" date="2019" name="Int. J. Syst. Evol. Microbiol.">
        <title>The Global Catalogue of Microorganisms (GCM) 10K type strain sequencing project: providing services to taxonomists for standard genome sequencing and annotation.</title>
        <authorList>
            <consortium name="The Broad Institute Genomics Platform"/>
            <consortium name="The Broad Institute Genome Sequencing Center for Infectious Disease"/>
            <person name="Wu L."/>
            <person name="Ma J."/>
        </authorList>
    </citation>
    <scope>NUCLEOTIDE SEQUENCE [LARGE SCALE GENOMIC DNA]</scope>
    <source>
        <strain evidence="2">JCM 6833</strain>
    </source>
</reference>
<protein>
    <submittedName>
        <fullName evidence="1">Uncharacterized protein</fullName>
    </submittedName>
</protein>
<dbReference type="EMBL" id="BAAATD010000015">
    <property type="protein sequence ID" value="GAA2630942.1"/>
    <property type="molecule type" value="Genomic_DNA"/>
</dbReference>
<name>A0ABP6D155_9ACTN</name>
<gene>
    <name evidence="1" type="ORF">GCM10010411_81120</name>
</gene>
<organism evidence="1 2">
    <name type="scientific">Actinomadura fulvescens</name>
    <dbReference type="NCBI Taxonomy" id="46160"/>
    <lineage>
        <taxon>Bacteria</taxon>
        <taxon>Bacillati</taxon>
        <taxon>Actinomycetota</taxon>
        <taxon>Actinomycetes</taxon>
        <taxon>Streptosporangiales</taxon>
        <taxon>Thermomonosporaceae</taxon>
        <taxon>Actinomadura</taxon>
    </lineage>
</organism>
<evidence type="ECO:0000313" key="2">
    <source>
        <dbReference type="Proteomes" id="UP001501509"/>
    </source>
</evidence>
<proteinExistence type="predicted"/>